<dbReference type="AlphaFoldDB" id="A0A086JDM0"/>
<dbReference type="EMBL" id="AEYI02002083">
    <property type="protein sequence ID" value="KFG30238.1"/>
    <property type="molecule type" value="Genomic_DNA"/>
</dbReference>
<feature type="region of interest" description="Disordered" evidence="1">
    <location>
        <begin position="35"/>
        <end position="106"/>
    </location>
</feature>
<comment type="caution">
    <text evidence="2">The sequence shown here is derived from an EMBL/GenBank/DDBJ whole genome shotgun (WGS) entry which is preliminary data.</text>
</comment>
<dbReference type="VEuPathDB" id="ToxoDB:TGP89_306370"/>
<evidence type="ECO:0000313" key="2">
    <source>
        <dbReference type="EMBL" id="KFG30238.1"/>
    </source>
</evidence>
<sequence length="165" mass="19640">MRGCLVAEKLEENVPKGTPYLSRLVPETLSRLRIPVADRDGTHRHRSRDRMQRKEQSRRKRILQRRSDEERNREKRQETEETQQRRKSRRTFSGRQGNLPFRGAQRTVPRKGVLRFPCHFPFFDKCESSEPQLVFSGKSFCFRHFFSESTSAKFSAQDVKCCRHL</sequence>
<evidence type="ECO:0000313" key="3">
    <source>
        <dbReference type="Proteomes" id="UP000028828"/>
    </source>
</evidence>
<dbReference type="Proteomes" id="UP000028828">
    <property type="component" value="Unassembled WGS sequence"/>
</dbReference>
<name>A0A086JDM0_TOXGO</name>
<gene>
    <name evidence="2" type="ORF">TGP89_306370</name>
</gene>
<reference evidence="2 3" key="1">
    <citation type="submission" date="2014-03" db="EMBL/GenBank/DDBJ databases">
        <authorList>
            <person name="Sibley D."/>
            <person name="Venepally P."/>
            <person name="Karamycheva S."/>
            <person name="Hadjithomas M."/>
            <person name="Khan A."/>
            <person name="Brunk B."/>
            <person name="Roos D."/>
            <person name="Caler E."/>
            <person name="Lorenzi H."/>
        </authorList>
    </citation>
    <scope>NUCLEOTIDE SEQUENCE [LARGE SCALE GENOMIC DNA]</scope>
    <source>
        <strain evidence="3">p89</strain>
    </source>
</reference>
<protein>
    <submittedName>
        <fullName evidence="2">Uncharacterized protein</fullName>
    </submittedName>
</protein>
<feature type="compositionally biased region" description="Basic and acidic residues" evidence="1">
    <location>
        <begin position="65"/>
        <end position="84"/>
    </location>
</feature>
<organism evidence="2 3">
    <name type="scientific">Toxoplasma gondii p89</name>
    <dbReference type="NCBI Taxonomy" id="943119"/>
    <lineage>
        <taxon>Eukaryota</taxon>
        <taxon>Sar</taxon>
        <taxon>Alveolata</taxon>
        <taxon>Apicomplexa</taxon>
        <taxon>Conoidasida</taxon>
        <taxon>Coccidia</taxon>
        <taxon>Eucoccidiorida</taxon>
        <taxon>Eimeriorina</taxon>
        <taxon>Sarcocystidae</taxon>
        <taxon>Toxoplasma</taxon>
    </lineage>
</organism>
<proteinExistence type="predicted"/>
<accession>A0A086JDM0</accession>
<evidence type="ECO:0000256" key="1">
    <source>
        <dbReference type="SAM" id="MobiDB-lite"/>
    </source>
</evidence>